<dbReference type="PANTHER" id="PTHR44858:SF1">
    <property type="entry name" value="UDP-N-ACETYLGLUCOSAMINE--PEPTIDE N-ACETYLGLUCOSAMINYLTRANSFERASE SPINDLY-RELATED"/>
    <property type="match status" value="1"/>
</dbReference>
<dbReference type="EMBL" id="LS992241">
    <property type="protein sequence ID" value="SYX83294.1"/>
    <property type="molecule type" value="Genomic_DNA"/>
</dbReference>
<dbReference type="GO" id="GO:0046813">
    <property type="term" value="P:receptor-mediated virion attachment to host cell"/>
    <property type="evidence" value="ECO:0007669"/>
    <property type="project" value="TreeGrafter"/>
</dbReference>
<keyword evidence="4" id="KW-1133">Transmembrane helix</keyword>
<dbReference type="PANTHER" id="PTHR44858">
    <property type="entry name" value="TETRATRICOPEPTIDE REPEAT PROTEIN 6"/>
    <property type="match status" value="1"/>
</dbReference>
<feature type="transmembrane region" description="Helical" evidence="4">
    <location>
        <begin position="406"/>
        <end position="427"/>
    </location>
</feature>
<evidence type="ECO:0000256" key="2">
    <source>
        <dbReference type="ARBA" id="ARBA00022803"/>
    </source>
</evidence>
<keyword evidence="1" id="KW-0677">Repeat</keyword>
<reference evidence="6" key="1">
    <citation type="submission" date="2018-08" db="EMBL/GenBank/DDBJ databases">
        <authorList>
            <person name="Chevrot R."/>
        </authorList>
    </citation>
    <scope>NUCLEOTIDE SEQUENCE [LARGE SCALE GENOMIC DNA]</scope>
</reference>
<dbReference type="InterPro" id="IPR011990">
    <property type="entry name" value="TPR-like_helical_dom_sf"/>
</dbReference>
<dbReference type="RefSeq" id="WP_138185416.1">
    <property type="nucleotide sequence ID" value="NZ_LS992241.1"/>
</dbReference>
<gene>
    <name evidence="5" type="ORF">PBLR_11716</name>
</gene>
<dbReference type="SUPFAM" id="SSF48452">
    <property type="entry name" value="TPR-like"/>
    <property type="match status" value="1"/>
</dbReference>
<dbReference type="Pfam" id="PF13181">
    <property type="entry name" value="TPR_8"/>
    <property type="match status" value="1"/>
</dbReference>
<evidence type="ECO:0000313" key="5">
    <source>
        <dbReference type="EMBL" id="SYX83294.1"/>
    </source>
</evidence>
<evidence type="ECO:0000313" key="6">
    <source>
        <dbReference type="Proteomes" id="UP000304148"/>
    </source>
</evidence>
<evidence type="ECO:0000256" key="1">
    <source>
        <dbReference type="ARBA" id="ARBA00022737"/>
    </source>
</evidence>
<dbReference type="InterPro" id="IPR050498">
    <property type="entry name" value="Ycf3"/>
</dbReference>
<sequence length="438" mass="51722">MNVWDVLGIEPTEDDSVISSAYEKKLTLEHPENDPQWKEMLHEAYEVALKLARKRSAATEASSMRLNDHGERLENTYENMENAREEIAVSTAYPYDANPIQIFLGQVSGLYSNFANRIQPSSWQALFQENAEWDIENPQLQDEMVMFLEEKHYFPMAVWAVLEKTFRFQEHEEELRGRHAEEFIDYIVEQVNGTVELTYDCFMDVKIDFDIDRYLYLREMAQYMLMAGELEEVGAYLSEAHELFQDDPDLELMRGKYFEAIGEMEQAMDCFKQVIAMKPDEFEGRWHRAQLLYKLEQYEAALADCNSLLEIEGNQQDALMLSIHCYTQLGQLKEARMKLQQSNDIDNVHDILRYVHGIKLFNKYRYTQEVEEKGQRQARKQISSFLLYFYLRLTWPYILVYVGLQFFISVPIAVTVLWLAVMVWSGWKTFKTYRMMTT</sequence>
<keyword evidence="2 3" id="KW-0802">TPR repeat</keyword>
<keyword evidence="4" id="KW-0472">Membrane</keyword>
<name>A0A383R9U7_PAEAL</name>
<dbReference type="Proteomes" id="UP000304148">
    <property type="component" value="Chromosome"/>
</dbReference>
<dbReference type="PROSITE" id="PS50005">
    <property type="entry name" value="TPR"/>
    <property type="match status" value="1"/>
</dbReference>
<dbReference type="AlphaFoldDB" id="A0A383R9U7"/>
<evidence type="ECO:0000256" key="4">
    <source>
        <dbReference type="SAM" id="Phobius"/>
    </source>
</evidence>
<feature type="repeat" description="TPR" evidence="3">
    <location>
        <begin position="248"/>
        <end position="281"/>
    </location>
</feature>
<dbReference type="SMART" id="SM00028">
    <property type="entry name" value="TPR"/>
    <property type="match status" value="2"/>
</dbReference>
<dbReference type="GO" id="GO:0009279">
    <property type="term" value="C:cell outer membrane"/>
    <property type="evidence" value="ECO:0007669"/>
    <property type="project" value="TreeGrafter"/>
</dbReference>
<keyword evidence="4" id="KW-0812">Transmembrane</keyword>
<dbReference type="InterPro" id="IPR019734">
    <property type="entry name" value="TPR_rpt"/>
</dbReference>
<proteinExistence type="predicted"/>
<protein>
    <submittedName>
        <fullName evidence="5">TPR domain protein</fullName>
    </submittedName>
</protein>
<dbReference type="Gene3D" id="1.25.40.10">
    <property type="entry name" value="Tetratricopeptide repeat domain"/>
    <property type="match status" value="1"/>
</dbReference>
<accession>A0A383R9U7</accession>
<evidence type="ECO:0000256" key="3">
    <source>
        <dbReference type="PROSITE-ProRule" id="PRU00339"/>
    </source>
</evidence>
<organism evidence="5 6">
    <name type="scientific">Paenibacillus alvei</name>
    <name type="common">Bacillus alvei</name>
    <dbReference type="NCBI Taxonomy" id="44250"/>
    <lineage>
        <taxon>Bacteria</taxon>
        <taxon>Bacillati</taxon>
        <taxon>Bacillota</taxon>
        <taxon>Bacilli</taxon>
        <taxon>Bacillales</taxon>
        <taxon>Paenibacillaceae</taxon>
        <taxon>Paenibacillus</taxon>
    </lineage>
</organism>